<reference evidence="1 2" key="1">
    <citation type="submission" date="2016-10" db="EMBL/GenBank/DDBJ databases">
        <authorList>
            <person name="de Groot N.N."/>
        </authorList>
    </citation>
    <scope>NUCLEOTIDE SEQUENCE [LARGE SCALE GENOMIC DNA]</scope>
    <source>
        <strain evidence="1 2">DSM 10317</strain>
    </source>
</reference>
<sequence length="118" mass="14067">MAEVRLINNLKGILYYIDTPLMDFEIKNRELVKAEDLSNGKLYPWELAKLGVSYGSFNQFFQRRTMREGCMFYREHLKALGMDRMDFDLYIKKNNGNNHLDNYWVKFEDFGAKCFAEL</sequence>
<dbReference type="RefSeq" id="WP_090160479.1">
    <property type="nucleotide sequence ID" value="NZ_FMWK01000001.1"/>
</dbReference>
<proteinExistence type="predicted"/>
<dbReference type="Proteomes" id="UP000199428">
    <property type="component" value="Unassembled WGS sequence"/>
</dbReference>
<dbReference type="EMBL" id="FMWK01000001">
    <property type="protein sequence ID" value="SCZ76117.1"/>
    <property type="molecule type" value="Genomic_DNA"/>
</dbReference>
<name>A0A1G5RQ34_PSEXY</name>
<protein>
    <submittedName>
        <fullName evidence="1">Uncharacterized protein</fullName>
    </submittedName>
</protein>
<dbReference type="AlphaFoldDB" id="A0A1G5RQ34"/>
<gene>
    <name evidence="1" type="ORF">SAMN02910350_00088</name>
</gene>
<evidence type="ECO:0000313" key="2">
    <source>
        <dbReference type="Proteomes" id="UP000199428"/>
    </source>
</evidence>
<accession>A0A1G5RQ34</accession>
<evidence type="ECO:0000313" key="1">
    <source>
        <dbReference type="EMBL" id="SCZ76117.1"/>
    </source>
</evidence>
<organism evidence="1 2">
    <name type="scientific">Pseudobutyrivibrio xylanivorans</name>
    <dbReference type="NCBI Taxonomy" id="185007"/>
    <lineage>
        <taxon>Bacteria</taxon>
        <taxon>Bacillati</taxon>
        <taxon>Bacillota</taxon>
        <taxon>Clostridia</taxon>
        <taxon>Lachnospirales</taxon>
        <taxon>Lachnospiraceae</taxon>
        <taxon>Pseudobutyrivibrio</taxon>
    </lineage>
</organism>